<dbReference type="InterPro" id="IPR002104">
    <property type="entry name" value="Integrase_catalytic"/>
</dbReference>
<evidence type="ECO:0000259" key="2">
    <source>
        <dbReference type="PROSITE" id="PS51898"/>
    </source>
</evidence>
<dbReference type="InterPro" id="IPR043519">
    <property type="entry name" value="NT_sf"/>
</dbReference>
<proteinExistence type="predicted"/>
<evidence type="ECO:0000313" key="3">
    <source>
        <dbReference type="EMBL" id="CQR23632.1"/>
    </source>
</evidence>
<dbReference type="PROSITE" id="PS51898">
    <property type="entry name" value="TYR_RECOMBINASE"/>
    <property type="match status" value="1"/>
</dbReference>
<dbReference type="GO" id="GO:0003677">
    <property type="term" value="F:DNA binding"/>
    <property type="evidence" value="ECO:0007669"/>
    <property type="project" value="InterPro"/>
</dbReference>
<accession>A0A0E4H375</accession>
<dbReference type="InterPro" id="IPR013762">
    <property type="entry name" value="Integrase-like_cat_sf"/>
</dbReference>
<dbReference type="Proteomes" id="UP000198604">
    <property type="component" value="Unassembled WGS sequence"/>
</dbReference>
<dbReference type="GO" id="GO:0006310">
    <property type="term" value="P:DNA recombination"/>
    <property type="evidence" value="ECO:0007669"/>
    <property type="project" value="UniProtKB-KW"/>
</dbReference>
<name>A0A0E4H375_9STRE</name>
<keyword evidence="1" id="KW-0233">DNA recombination</keyword>
<dbReference type="Pfam" id="PF00589">
    <property type="entry name" value="Phage_integrase"/>
    <property type="match status" value="1"/>
</dbReference>
<protein>
    <submittedName>
        <fullName evidence="3">Prophage LambdaSa2, site-specific recombinase phage integrase family protein</fullName>
    </submittedName>
</protein>
<evidence type="ECO:0000256" key="1">
    <source>
        <dbReference type="ARBA" id="ARBA00023172"/>
    </source>
</evidence>
<gene>
    <name evidence="3" type="ORF">BN1356_00004</name>
</gene>
<dbReference type="GO" id="GO:0015074">
    <property type="term" value="P:DNA integration"/>
    <property type="evidence" value="ECO:0007669"/>
    <property type="project" value="InterPro"/>
</dbReference>
<evidence type="ECO:0000313" key="4">
    <source>
        <dbReference type="Proteomes" id="UP000198604"/>
    </source>
</evidence>
<sequence>MLEKVERLISEINRIHLVYSQDYFETGKVEKINLKHTVSKVPVQAILDYRLNLHESINDYLMKADVKDIPYVYRVKTSESILDKIERFSQRQDGYPVNSILNDIFGARIILSSDDISQVMEQLDGWKDTFDFCNLKNDPSERKVPIDRKTIEILYVYRQNYWQANIKNRICFGVSNSACNKLIKKIIGRPVRNHTLRHTYASFLILNGVDIVTISKLLGHESPDITLKVYSHQMEALAERNFEKIKSIFLAS</sequence>
<dbReference type="InterPro" id="IPR011010">
    <property type="entry name" value="DNA_brk_join_enz"/>
</dbReference>
<dbReference type="SUPFAM" id="SSF56349">
    <property type="entry name" value="DNA breaking-rejoining enzymes"/>
    <property type="match status" value="1"/>
</dbReference>
<dbReference type="SUPFAM" id="SSF81301">
    <property type="entry name" value="Nucleotidyltransferase"/>
    <property type="match status" value="1"/>
</dbReference>
<dbReference type="EMBL" id="CTEN01000001">
    <property type="protein sequence ID" value="CQR23632.1"/>
    <property type="molecule type" value="Genomic_DNA"/>
</dbReference>
<dbReference type="AlphaFoldDB" id="A0A0E4H375"/>
<feature type="domain" description="Tyr recombinase" evidence="2">
    <location>
        <begin position="68"/>
        <end position="246"/>
    </location>
</feature>
<dbReference type="STRING" id="1608583.BN1356_00004"/>
<keyword evidence="4" id="KW-1185">Reference proteome</keyword>
<reference evidence="4" key="1">
    <citation type="submission" date="2015-03" db="EMBL/GenBank/DDBJ databases">
        <authorList>
            <person name="Urmite Genomes"/>
        </authorList>
    </citation>
    <scope>NUCLEOTIDE SEQUENCE [LARGE SCALE GENOMIC DNA]</scope>
    <source>
        <strain evidence="4">FF10</strain>
    </source>
</reference>
<organism evidence="3 4">
    <name type="scientific">Streptococcus varani</name>
    <dbReference type="NCBI Taxonomy" id="1608583"/>
    <lineage>
        <taxon>Bacteria</taxon>
        <taxon>Bacillati</taxon>
        <taxon>Bacillota</taxon>
        <taxon>Bacilli</taxon>
        <taxon>Lactobacillales</taxon>
        <taxon>Streptococcaceae</taxon>
        <taxon>Streptococcus</taxon>
    </lineage>
</organism>
<dbReference type="Gene3D" id="1.10.443.10">
    <property type="entry name" value="Intergrase catalytic core"/>
    <property type="match status" value="1"/>
</dbReference>